<dbReference type="AlphaFoldDB" id="A0A6L5YAF3"/>
<dbReference type="Proteomes" id="UP000473699">
    <property type="component" value="Unassembled WGS sequence"/>
</dbReference>
<feature type="domain" description="Peptidase M28" evidence="1">
    <location>
        <begin position="233"/>
        <end position="420"/>
    </location>
</feature>
<gene>
    <name evidence="2" type="ORF">FYJ74_03840</name>
</gene>
<dbReference type="RefSeq" id="WP_154528278.1">
    <property type="nucleotide sequence ID" value="NZ_VUNH01000003.1"/>
</dbReference>
<dbReference type="PANTHER" id="PTHR10404:SF46">
    <property type="entry name" value="VACUOLAR PROTEIN SORTING-ASSOCIATED PROTEIN 70"/>
    <property type="match status" value="1"/>
</dbReference>
<dbReference type="Gene3D" id="3.40.630.10">
    <property type="entry name" value="Zn peptidases"/>
    <property type="match status" value="1"/>
</dbReference>
<name>A0A6L5YAF3_9BACT</name>
<protein>
    <submittedName>
        <fullName evidence="2">M28 family peptidase</fullName>
    </submittedName>
</protein>
<evidence type="ECO:0000313" key="3">
    <source>
        <dbReference type="Proteomes" id="UP000473699"/>
    </source>
</evidence>
<reference evidence="2 3" key="1">
    <citation type="submission" date="2019-08" db="EMBL/GenBank/DDBJ databases">
        <title>In-depth cultivation of the pig gut microbiome towards novel bacterial diversity and tailored functional studies.</title>
        <authorList>
            <person name="Wylensek D."/>
            <person name="Hitch T.C.A."/>
            <person name="Clavel T."/>
        </authorList>
    </citation>
    <scope>NUCLEOTIDE SEQUENCE [LARGE SCALE GENOMIC DNA]</scope>
    <source>
        <strain evidence="2 3">SM-530-WT-4B</strain>
    </source>
</reference>
<evidence type="ECO:0000259" key="1">
    <source>
        <dbReference type="Pfam" id="PF04389"/>
    </source>
</evidence>
<proteinExistence type="predicted"/>
<sequence length="545" mass="59749">MLTSAERDLLGAIDHGRVWKDVETIAAFDRRSGREGEAKAADFIAERLNRAGVKWTLHRYPVWLSDPVSARLTLIDADGSERRLPCKTWSFCASTREPVRGTPVFVEKTELLHNPLDLLAARGAPRERDLLGKIVVARTASPVAAMDAQDRGAAALVCVWEQGDETLIHEGNVNFIWGQPDPWESSLYPALPVAVMPRGEGEELIRRARGGEAVLELETRVESGCRDIPVLEADLPGESEEYVLLGNHLDSWHYGACDNATGNAVALAMAGLFAGRPLARGIKICWWSGHSNGRYAGSSAFAADNFDSLQRRCLALCNADMPGLRGADDFARGSSGPDLRGLYASVVADATGQILRPGGFVTGWDLSFKNIGVSSCMSWSSTLPDGSPDGTANSFMSWWWHTEEDVMEHVDAGVMKQDARLYALALSRLASPEKFPFNVSALAAVLERELARYEDTEDLRARLQELPLSRIEPLRATRLLNRALYAFKDAQQQDWALPLDWLPGLSLAQKASPRGGRAKLMIQAFRRGQINRLGDLVCALESLAS</sequence>
<dbReference type="PANTHER" id="PTHR10404">
    <property type="entry name" value="N-ACETYLATED-ALPHA-LINKED ACIDIC DIPEPTIDASE"/>
    <property type="match status" value="1"/>
</dbReference>
<comment type="caution">
    <text evidence="2">The sequence shown here is derived from an EMBL/GenBank/DDBJ whole genome shotgun (WGS) entry which is preliminary data.</text>
</comment>
<dbReference type="InterPro" id="IPR007484">
    <property type="entry name" value="Peptidase_M28"/>
</dbReference>
<dbReference type="SUPFAM" id="SSF53187">
    <property type="entry name" value="Zn-dependent exopeptidases"/>
    <property type="match status" value="1"/>
</dbReference>
<evidence type="ECO:0000313" key="2">
    <source>
        <dbReference type="EMBL" id="MST55173.1"/>
    </source>
</evidence>
<dbReference type="Pfam" id="PF04389">
    <property type="entry name" value="Peptidase_M28"/>
    <property type="match status" value="1"/>
</dbReference>
<dbReference type="EMBL" id="VUNH01000003">
    <property type="protein sequence ID" value="MST55173.1"/>
    <property type="molecule type" value="Genomic_DNA"/>
</dbReference>
<dbReference type="InterPro" id="IPR039373">
    <property type="entry name" value="Peptidase_M28B"/>
</dbReference>
<keyword evidence="3" id="KW-1185">Reference proteome</keyword>
<organism evidence="2 3">
    <name type="scientific">Pyramidobacter porci</name>
    <dbReference type="NCBI Taxonomy" id="2605789"/>
    <lineage>
        <taxon>Bacteria</taxon>
        <taxon>Thermotogati</taxon>
        <taxon>Synergistota</taxon>
        <taxon>Synergistia</taxon>
        <taxon>Synergistales</taxon>
        <taxon>Dethiosulfovibrionaceae</taxon>
        <taxon>Pyramidobacter</taxon>
    </lineage>
</organism>
<accession>A0A6L5YAF3</accession>
<dbReference type="Gene3D" id="3.50.30.30">
    <property type="match status" value="1"/>
</dbReference>